<feature type="transmembrane region" description="Helical" evidence="6">
    <location>
        <begin position="617"/>
        <end position="639"/>
    </location>
</feature>
<evidence type="ECO:0000259" key="7">
    <source>
        <dbReference type="Pfam" id="PF01593"/>
    </source>
</evidence>
<comment type="cofactor">
    <cofactor evidence="1 6">
        <name>FAD</name>
        <dbReference type="ChEBI" id="CHEBI:57692"/>
    </cofactor>
</comment>
<dbReference type="Gene3D" id="3.90.660.10">
    <property type="match status" value="1"/>
</dbReference>
<dbReference type="GeneID" id="10501954"/>
<keyword evidence="6" id="KW-1133">Transmembrane helix</keyword>
<dbReference type="STRING" id="5786.F0ZM93"/>
<dbReference type="VEuPathDB" id="AmoebaDB:DICPUDRAFT_152779"/>
<reference evidence="9" key="1">
    <citation type="journal article" date="2011" name="Genome Biol.">
        <title>Comparative genomics of the social amoebae Dictyostelium discoideum and Dictyostelium purpureum.</title>
        <authorList>
            <consortium name="US DOE Joint Genome Institute (JGI-PGF)"/>
            <person name="Sucgang R."/>
            <person name="Kuo A."/>
            <person name="Tian X."/>
            <person name="Salerno W."/>
            <person name="Parikh A."/>
            <person name="Feasley C.L."/>
            <person name="Dalin E."/>
            <person name="Tu H."/>
            <person name="Huang E."/>
            <person name="Barry K."/>
            <person name="Lindquist E."/>
            <person name="Shapiro H."/>
            <person name="Bruce D."/>
            <person name="Schmutz J."/>
            <person name="Salamov A."/>
            <person name="Fey P."/>
            <person name="Gaudet P."/>
            <person name="Anjard C."/>
            <person name="Babu M.M."/>
            <person name="Basu S."/>
            <person name="Bushmanova Y."/>
            <person name="van der Wel H."/>
            <person name="Katoh-Kurasawa M."/>
            <person name="Dinh C."/>
            <person name="Coutinho P.M."/>
            <person name="Saito T."/>
            <person name="Elias M."/>
            <person name="Schaap P."/>
            <person name="Kay R.R."/>
            <person name="Henrissat B."/>
            <person name="Eichinger L."/>
            <person name="Rivero F."/>
            <person name="Putnam N.H."/>
            <person name="West C.M."/>
            <person name="Loomis W.F."/>
            <person name="Chisholm R.L."/>
            <person name="Shaulsky G."/>
            <person name="Strassmann J.E."/>
            <person name="Queller D.C."/>
            <person name="Kuspa A."/>
            <person name="Grigoriev I.V."/>
        </authorList>
    </citation>
    <scope>NUCLEOTIDE SEQUENCE [LARGE SCALE GENOMIC DNA]</scope>
    <source>
        <strain evidence="9">QSDP1</strain>
    </source>
</reference>
<dbReference type="PANTHER" id="PTHR43563">
    <property type="entry name" value="AMINE OXIDASE"/>
    <property type="match status" value="1"/>
</dbReference>
<dbReference type="eggNOG" id="KOG0029">
    <property type="taxonomic scope" value="Eukaryota"/>
</dbReference>
<feature type="domain" description="Amine oxidase" evidence="7">
    <location>
        <begin position="27"/>
        <end position="455"/>
    </location>
</feature>
<dbReference type="EC" id="1.4.3.-" evidence="6"/>
<dbReference type="Proteomes" id="UP000001064">
    <property type="component" value="Unassembled WGS sequence"/>
</dbReference>
<dbReference type="Pfam" id="PF01593">
    <property type="entry name" value="Amino_oxidase"/>
    <property type="match status" value="1"/>
</dbReference>
<evidence type="ECO:0000256" key="4">
    <source>
        <dbReference type="ARBA" id="ARBA00048448"/>
    </source>
</evidence>
<dbReference type="PANTHER" id="PTHR43563:SF19">
    <property type="entry name" value="FLAVIN-CONTAINING MONOAMINE OXIDASE B-RELATED"/>
    <property type="match status" value="1"/>
</dbReference>
<dbReference type="AlphaFoldDB" id="F0ZM93"/>
<accession>F0ZM93</accession>
<dbReference type="EMBL" id="GL871077">
    <property type="protein sequence ID" value="EGC34958.1"/>
    <property type="molecule type" value="Genomic_DNA"/>
</dbReference>
<keyword evidence="6" id="KW-0285">Flavoprotein</keyword>
<keyword evidence="6" id="KW-0274">FAD</keyword>
<dbReference type="SUPFAM" id="SSF54373">
    <property type="entry name" value="FAD-linked reductases, C-terminal domain"/>
    <property type="match status" value="1"/>
</dbReference>
<dbReference type="Gene3D" id="3.50.50.60">
    <property type="entry name" value="FAD/NAD(P)-binding domain"/>
    <property type="match status" value="1"/>
</dbReference>
<evidence type="ECO:0000313" key="9">
    <source>
        <dbReference type="Proteomes" id="UP000001064"/>
    </source>
</evidence>
<keyword evidence="9" id="KW-1185">Reference proteome</keyword>
<sequence length="766" mass="88006">MNINNDFKIINTKNNTIYNCIIIGGGLSGLNCAYKLKEKGLDSFLLLEARNRFGGRTETIKLGKNKWIELGGQWIGSNSPLLSKLVKELNLKTYKQYYDGKTVVAVDSITSKEVDEDCFSFDDFGIENLSYFIKEFDLTLSKINFKNLNNSKELVDSLDALSVHDWLISEKNKKNATEKVLIFFDWVTKMSIASSSKDISVLFFMKYIKSVGSLEGVFMSNDQTTEYERVIGGSQLISERMAQYIGKKHFRLNSKVIEINQTNPNNLIKITTETNRRFYCRKLIVTIPPALTKLVSFYPKLPLKKKLYISQLDHGNAIKVVVVYKTAFWREKGYSGKIISFEGPIKDTFDNCTHDNRVNSIVGFIVGSDDVKFWSSKTVDERKHAILSQYAKYWGVEALHPIYYNEKNWNEDSFSGGCFTAICAPDANYSSNSSDYPKPFKNIHWAGTETSNEWERVDLTLNNNSFTIKYKTKIPDVTIYFNDVDIEENDVNSISPKTINEIEMDSMNPQPSFTITLKTINKSMWWIIDTHTQDIYNQWVGTIGQYKSNQQPYIPPQQSMPAQTYLPPPVYPQTQIQTPQEPIITNGGDIEENSKNKNKKNKKDSFYFSHECKFKTFGVSFLVYSLIWCGLFVMLWYVLISDNIEKDPVPTICTLVSKDSKVYGPPKDNGLYDYEVTYTFRYIANGTEITSTYYQIEEPCIGASALKPGCVLRQVPSDGTISCYFDKNHPRRVWIDNTYESYRDLKQIFIIIFILLLPLLVLLYYT</sequence>
<dbReference type="InterPro" id="IPR001613">
    <property type="entry name" value="Flavin_amine_oxidase"/>
</dbReference>
<dbReference type="Gene3D" id="1.10.405.10">
    <property type="entry name" value="Guanine Nucleotide Dissociation Inhibitor, domain 1"/>
    <property type="match status" value="1"/>
</dbReference>
<keyword evidence="3 6" id="KW-0560">Oxidoreductase</keyword>
<feature type="binding site" evidence="5">
    <location>
        <begin position="48"/>
        <end position="49"/>
    </location>
    <ligand>
        <name>FAD</name>
        <dbReference type="ChEBI" id="CHEBI:57692"/>
    </ligand>
</feature>
<comment type="catalytic activity">
    <reaction evidence="4">
        <text>a secondary aliphatic amine + O2 + H2O = a primary amine + an aldehyde + H2O2</text>
        <dbReference type="Rhea" id="RHEA:26414"/>
        <dbReference type="ChEBI" id="CHEBI:15377"/>
        <dbReference type="ChEBI" id="CHEBI:15379"/>
        <dbReference type="ChEBI" id="CHEBI:16240"/>
        <dbReference type="ChEBI" id="CHEBI:17478"/>
        <dbReference type="ChEBI" id="CHEBI:58855"/>
        <dbReference type="ChEBI" id="CHEBI:65296"/>
        <dbReference type="EC" id="1.4.3.4"/>
    </reaction>
</comment>
<feature type="transmembrane region" description="Helical" evidence="6">
    <location>
        <begin position="748"/>
        <end position="765"/>
    </location>
</feature>
<dbReference type="RefSeq" id="XP_003288539.1">
    <property type="nucleotide sequence ID" value="XM_003288491.1"/>
</dbReference>
<keyword evidence="6" id="KW-0472">Membrane</keyword>
<feature type="binding site" evidence="5">
    <location>
        <position position="449"/>
    </location>
    <ligand>
        <name>FAD</name>
        <dbReference type="ChEBI" id="CHEBI:57692"/>
    </ligand>
</feature>
<dbReference type="InterPro" id="IPR036188">
    <property type="entry name" value="FAD/NAD-bd_sf"/>
</dbReference>
<feature type="binding site" evidence="5">
    <location>
        <position position="364"/>
    </location>
    <ligand>
        <name>substrate</name>
    </ligand>
</feature>
<feature type="binding site" evidence="5">
    <location>
        <position position="256"/>
    </location>
    <ligand>
        <name>FAD</name>
        <dbReference type="ChEBI" id="CHEBI:57692"/>
    </ligand>
</feature>
<evidence type="ECO:0000313" key="8">
    <source>
        <dbReference type="EMBL" id="EGC34958.1"/>
    </source>
</evidence>
<proteinExistence type="inferred from homology"/>
<dbReference type="InParanoid" id="F0ZM93"/>
<evidence type="ECO:0000256" key="5">
    <source>
        <dbReference type="PIRSR" id="PIRSR601613-1"/>
    </source>
</evidence>
<gene>
    <name evidence="8" type="ORF">DICPUDRAFT_152779</name>
</gene>
<evidence type="ECO:0000256" key="1">
    <source>
        <dbReference type="ARBA" id="ARBA00001974"/>
    </source>
</evidence>
<keyword evidence="6" id="KW-0812">Transmembrane</keyword>
<dbReference type="KEGG" id="dpp:DICPUDRAFT_152779"/>
<protein>
    <recommendedName>
        <fullName evidence="6">Amine oxidase</fullName>
        <ecNumber evidence="6">1.4.3.-</ecNumber>
    </recommendedName>
</protein>
<dbReference type="PRINTS" id="PR00757">
    <property type="entry name" value="AMINEOXDASEF"/>
</dbReference>
<dbReference type="GO" id="GO:0097621">
    <property type="term" value="F:monoamine oxidase activity"/>
    <property type="evidence" value="ECO:0007669"/>
    <property type="project" value="UniProtKB-EC"/>
</dbReference>
<evidence type="ECO:0000256" key="2">
    <source>
        <dbReference type="ARBA" id="ARBA00005995"/>
    </source>
</evidence>
<dbReference type="OrthoDB" id="5046242at2759"/>
<dbReference type="InterPro" id="IPR002937">
    <property type="entry name" value="Amino_oxidase"/>
</dbReference>
<dbReference type="FunCoup" id="F0ZM93">
    <property type="interactions" value="22"/>
</dbReference>
<comment type="similarity">
    <text evidence="2 6">Belongs to the flavin monoamine oxidase family.</text>
</comment>
<organism evidence="8 9">
    <name type="scientific">Dictyostelium purpureum</name>
    <name type="common">Slime mold</name>
    <dbReference type="NCBI Taxonomy" id="5786"/>
    <lineage>
        <taxon>Eukaryota</taxon>
        <taxon>Amoebozoa</taxon>
        <taxon>Evosea</taxon>
        <taxon>Eumycetozoa</taxon>
        <taxon>Dictyostelia</taxon>
        <taxon>Dictyosteliales</taxon>
        <taxon>Dictyosteliaceae</taxon>
        <taxon>Dictyostelium</taxon>
    </lineage>
</organism>
<evidence type="ECO:0000256" key="6">
    <source>
        <dbReference type="RuleBase" id="RU362067"/>
    </source>
</evidence>
<name>F0ZM93_DICPU</name>
<dbReference type="InterPro" id="IPR050703">
    <property type="entry name" value="Flavin_MAO"/>
</dbReference>
<feature type="binding site" evidence="5">
    <location>
        <position position="28"/>
    </location>
    <ligand>
        <name>FAD</name>
        <dbReference type="ChEBI" id="CHEBI:57692"/>
    </ligand>
</feature>
<evidence type="ECO:0000256" key="3">
    <source>
        <dbReference type="ARBA" id="ARBA00023002"/>
    </source>
</evidence>
<dbReference type="SUPFAM" id="SSF51905">
    <property type="entry name" value="FAD/NAD(P)-binding domain"/>
    <property type="match status" value="1"/>
</dbReference>